<gene>
    <name evidence="2" type="ORF">D0437_32660</name>
</gene>
<reference evidence="2 3" key="1">
    <citation type="journal article" date="2019" name="Ecotoxicol. Environ. Saf.">
        <title>Microbial characterization of heavy metal resistant bacterial strains isolated from an electroplating wastewater treatment plant.</title>
        <authorList>
            <person name="Cai X."/>
            <person name="Zheng X."/>
            <person name="Zhang D."/>
            <person name="Iqbal W."/>
            <person name="Liu C."/>
            <person name="Yang B."/>
            <person name="Zhao X."/>
            <person name="Lu X."/>
            <person name="Mao Y."/>
        </authorList>
    </citation>
    <scope>NUCLEOTIDE SEQUENCE [LARGE SCALE GENOMIC DNA]</scope>
    <source>
        <strain evidence="2 3">Co1-1</strain>
    </source>
</reference>
<name>A0A9X7M2S9_BACCE</name>
<evidence type="ECO:0000313" key="3">
    <source>
        <dbReference type="Proteomes" id="UP000321735"/>
    </source>
</evidence>
<protein>
    <submittedName>
        <fullName evidence="2">Uncharacterized protein</fullName>
    </submittedName>
</protein>
<accession>A0A9X7M2S9</accession>
<dbReference type="Gene3D" id="1.20.1170.10">
    <property type="match status" value="1"/>
</dbReference>
<dbReference type="InterPro" id="IPR052785">
    <property type="entry name" value="Enterotoxin_cmpnt"/>
</dbReference>
<evidence type="ECO:0000313" key="2">
    <source>
        <dbReference type="EMBL" id="QDZ77416.1"/>
    </source>
</evidence>
<dbReference type="PANTHER" id="PTHR38443">
    <property type="match status" value="1"/>
</dbReference>
<dbReference type="AlphaFoldDB" id="A0A9X7M2S9"/>
<dbReference type="SUPFAM" id="SSF58100">
    <property type="entry name" value="Bacterial hemolysins"/>
    <property type="match status" value="1"/>
</dbReference>
<feature type="coiled-coil region" evidence="1">
    <location>
        <begin position="44"/>
        <end position="71"/>
    </location>
</feature>
<keyword evidence="1" id="KW-0175">Coiled coil</keyword>
<dbReference type="EMBL" id="CP031778">
    <property type="protein sequence ID" value="QDZ77416.1"/>
    <property type="molecule type" value="Genomic_DNA"/>
</dbReference>
<organism evidence="2 3">
    <name type="scientific">Bacillus cereus</name>
    <dbReference type="NCBI Taxonomy" id="1396"/>
    <lineage>
        <taxon>Bacteria</taxon>
        <taxon>Bacillati</taxon>
        <taxon>Bacillota</taxon>
        <taxon>Bacilli</taxon>
        <taxon>Bacillales</taxon>
        <taxon>Bacillaceae</taxon>
        <taxon>Bacillus</taxon>
        <taxon>Bacillus cereus group</taxon>
    </lineage>
</organism>
<dbReference type="PANTHER" id="PTHR38443:SF2">
    <property type="entry name" value="NON-HEMOLYTIC ENTEROTOXIN LYTIC COMPONENT L1"/>
    <property type="match status" value="1"/>
</dbReference>
<dbReference type="Proteomes" id="UP000321735">
    <property type="component" value="Chromosome"/>
</dbReference>
<evidence type="ECO:0000256" key="1">
    <source>
        <dbReference type="SAM" id="Coils"/>
    </source>
</evidence>
<sequence>MQQQAQVAYEHLEKTNSSLNRFKEQLVTDSKNLSEKSNIAIQSLQGGKGNVEQLRAEVKRLQEEIQNNLITILNRPDEIIKGSINIGKELFKITSTTAESKTIDFTSISSLSEEFMKVSDSKTRQAALNLQQKHKELLAVIQKLSQMQVQATEIIFIEDQVNSFAELISRQVATFEKTAGDWKLFKEGLTQLKAICHAQGNVNTTDLQKQLTQLKEWNDTLNKQTKQFEDSVMQVTVQ</sequence>
<proteinExistence type="predicted"/>